<feature type="binding site" evidence="11">
    <location>
        <position position="136"/>
    </location>
    <ligand>
        <name>substrate</name>
    </ligand>
</feature>
<feature type="binding site" evidence="11">
    <location>
        <position position="223"/>
    </location>
    <ligand>
        <name>substrate</name>
    </ligand>
</feature>
<feature type="active site" description="Proton donor/acceptor" evidence="10">
    <location>
        <position position="270"/>
    </location>
</feature>
<accession>A0A5C5SCX6</accession>
<dbReference type="PANTHER" id="PTHR11113:SF14">
    <property type="entry name" value="N-ACETYLGLUCOSAMINE-6-PHOSPHATE DEACETYLASE"/>
    <property type="match status" value="1"/>
</dbReference>
<feature type="binding site" evidence="11">
    <location>
        <position position="247"/>
    </location>
    <ligand>
        <name>substrate</name>
    </ligand>
</feature>
<comment type="pathway">
    <text evidence="8">Amino-sugar metabolism; N-acetylneuraminate degradation; D-fructose 6-phosphate from N-acetylneuraminate: step 4/5.</text>
</comment>
<organism evidence="14 15">
    <name type="scientific">Streptococcus cuniculipharyngis</name>
    <dbReference type="NCBI Taxonomy" id="1562651"/>
    <lineage>
        <taxon>Bacteria</taxon>
        <taxon>Bacillati</taxon>
        <taxon>Bacillota</taxon>
        <taxon>Bacilli</taxon>
        <taxon>Lactobacillales</taxon>
        <taxon>Streptococcaceae</taxon>
        <taxon>Streptococcus</taxon>
    </lineage>
</organism>
<dbReference type="GO" id="GO:0008448">
    <property type="term" value="F:N-acetylglucosamine-6-phosphate deacetylase activity"/>
    <property type="evidence" value="ECO:0007669"/>
    <property type="project" value="UniProtKB-EC"/>
</dbReference>
<dbReference type="Pfam" id="PF01979">
    <property type="entry name" value="Amidohydro_1"/>
    <property type="match status" value="1"/>
</dbReference>
<reference evidence="14 15" key="1">
    <citation type="submission" date="2019-08" db="EMBL/GenBank/DDBJ databases">
        <authorList>
            <person name="Lei W."/>
        </authorList>
    </citation>
    <scope>NUCLEOTIDE SEQUENCE [LARGE SCALE GENOMIC DNA]</scope>
    <source>
        <strain evidence="14 15">CCUG 66496</strain>
    </source>
</reference>
<dbReference type="Proteomes" id="UP000317430">
    <property type="component" value="Unassembled WGS sequence"/>
</dbReference>
<dbReference type="OrthoDB" id="9776488at2"/>
<dbReference type="FunFam" id="3.20.20.140:FF:000004">
    <property type="entry name" value="N-acetylglucosamine-6-phosphate deacetylase"/>
    <property type="match status" value="1"/>
</dbReference>
<evidence type="ECO:0000256" key="3">
    <source>
        <dbReference type="ARBA" id="ARBA00018029"/>
    </source>
</evidence>
<evidence type="ECO:0000256" key="11">
    <source>
        <dbReference type="PIRSR" id="PIRSR038994-2"/>
    </source>
</evidence>
<evidence type="ECO:0000256" key="4">
    <source>
        <dbReference type="ARBA" id="ARBA00022723"/>
    </source>
</evidence>
<dbReference type="Gene3D" id="3.20.20.140">
    <property type="entry name" value="Metal-dependent hydrolases"/>
    <property type="match status" value="1"/>
</dbReference>
<evidence type="ECO:0000313" key="15">
    <source>
        <dbReference type="Proteomes" id="UP000317430"/>
    </source>
</evidence>
<evidence type="ECO:0000256" key="5">
    <source>
        <dbReference type="ARBA" id="ARBA00022801"/>
    </source>
</evidence>
<name>A0A5C5SCX6_9STRE</name>
<dbReference type="SUPFAM" id="SSF51338">
    <property type="entry name" value="Composite domain of metallo-dependent hydrolases"/>
    <property type="match status" value="1"/>
</dbReference>
<feature type="binding site" evidence="12">
    <location>
        <position position="125"/>
    </location>
    <ligand>
        <name>Zn(2+)</name>
        <dbReference type="ChEBI" id="CHEBI:29105"/>
    </ligand>
</feature>
<dbReference type="PIRSF" id="PIRSF038994">
    <property type="entry name" value="NagA"/>
    <property type="match status" value="1"/>
</dbReference>
<evidence type="ECO:0000256" key="7">
    <source>
        <dbReference type="ARBA" id="ARBA00047647"/>
    </source>
</evidence>
<dbReference type="PANTHER" id="PTHR11113">
    <property type="entry name" value="N-ACETYLGLUCOSAMINE-6-PHOSPHATE DEACETYLASE"/>
    <property type="match status" value="1"/>
</dbReference>
<dbReference type="SUPFAM" id="SSF51556">
    <property type="entry name" value="Metallo-dependent hydrolases"/>
    <property type="match status" value="1"/>
</dbReference>
<dbReference type="GO" id="GO:0046872">
    <property type="term" value="F:metal ion binding"/>
    <property type="evidence" value="ECO:0007669"/>
    <property type="project" value="UniProtKB-KW"/>
</dbReference>
<keyword evidence="5 9" id="KW-0378">Hydrolase</keyword>
<keyword evidence="15" id="KW-1185">Reference proteome</keyword>
<dbReference type="InterPro" id="IPR011059">
    <property type="entry name" value="Metal-dep_hydrolase_composite"/>
</dbReference>
<comment type="caution">
    <text evidence="14">The sequence shown here is derived from an EMBL/GenBank/DDBJ whole genome shotgun (WGS) entry which is preliminary data.</text>
</comment>
<evidence type="ECO:0000256" key="10">
    <source>
        <dbReference type="PIRSR" id="PIRSR038994-1"/>
    </source>
</evidence>
<dbReference type="GO" id="GO:0006046">
    <property type="term" value="P:N-acetylglucosamine catabolic process"/>
    <property type="evidence" value="ECO:0007669"/>
    <property type="project" value="TreeGrafter"/>
</dbReference>
<dbReference type="NCBIfam" id="TIGR00221">
    <property type="entry name" value="nagA"/>
    <property type="match status" value="1"/>
</dbReference>
<sequence length="382" mass="41659">MFIKADGFIYPYEEKEGGYLELVDGRFGQWYPTVPAGAEVVDYTGFYVAPGLVDTHIHGYAGADVMDCQEESLARMSQALPETGVTSFLPTALTADRETLTKVCQVTVAMKDKVTGSKIQGLYFEGPYFTEAYKGAQNPTYMRNPSQQELDQWLMASQGLLCKLALAPERPGTEEFIAYAKAKGVKIALGHSNATYDQAKKAVAAGASVWVHAYNGMRGLNHRELGMLGAVYHLPETFAELICDGYHVHPNACDLLIKQKGHDRVALITDCMSAGGMAEGTYHLGEFPVAVADGQVRLRDGGSLAGSILQLKDAVKNIVTWGLASRLEAIRMASYIPAKSLGIEDRCGQIKQGLPADFIIMTKDLDLVATYVNGQKIWLQEE</sequence>
<feature type="binding site" evidence="12">
    <location>
        <position position="212"/>
    </location>
    <ligand>
        <name>Zn(2+)</name>
        <dbReference type="ChEBI" id="CHEBI:29105"/>
    </ligand>
</feature>
<dbReference type="CDD" id="cd00854">
    <property type="entry name" value="NagA"/>
    <property type="match status" value="1"/>
</dbReference>
<keyword evidence="4 12" id="KW-0479">Metal-binding</keyword>
<comment type="similarity">
    <text evidence="1 9">Belongs to the metallo-dependent hydrolases superfamily. NagA family.</text>
</comment>
<gene>
    <name evidence="14" type="primary">nagA</name>
    <name evidence="14" type="ORF">FRX57_04175</name>
</gene>
<evidence type="ECO:0000259" key="13">
    <source>
        <dbReference type="Pfam" id="PF01979"/>
    </source>
</evidence>
<dbReference type="EC" id="3.5.1.25" evidence="2"/>
<feature type="binding site" evidence="12">
    <location>
        <position position="191"/>
    </location>
    <ligand>
        <name>Zn(2+)</name>
        <dbReference type="ChEBI" id="CHEBI:29105"/>
    </ligand>
</feature>
<dbReference type="Gene3D" id="2.30.40.10">
    <property type="entry name" value="Urease, subunit C, domain 1"/>
    <property type="match status" value="1"/>
</dbReference>
<proteinExistence type="inferred from homology"/>
<comment type="cofactor">
    <cofactor evidence="12">
        <name>a divalent metal cation</name>
        <dbReference type="ChEBI" id="CHEBI:60240"/>
    </cofactor>
    <text evidence="12">Binds 1 divalent metal cation per subunit.</text>
</comment>
<evidence type="ECO:0000313" key="14">
    <source>
        <dbReference type="EMBL" id="TWS98132.1"/>
    </source>
</evidence>
<dbReference type="InterPro" id="IPR003764">
    <property type="entry name" value="GlcNAc_6-P_deAcase"/>
</dbReference>
<feature type="binding site" evidence="11">
    <location>
        <begin position="304"/>
        <end position="306"/>
    </location>
    <ligand>
        <name>substrate</name>
    </ligand>
</feature>
<evidence type="ECO:0000256" key="12">
    <source>
        <dbReference type="PIRSR" id="PIRSR038994-3"/>
    </source>
</evidence>
<evidence type="ECO:0000256" key="8">
    <source>
        <dbReference type="ARBA" id="ARBA00060590"/>
    </source>
</evidence>
<feature type="binding site" evidence="11">
    <location>
        <begin position="215"/>
        <end position="216"/>
    </location>
    <ligand>
        <name>substrate</name>
    </ligand>
</feature>
<feature type="domain" description="Amidohydrolase-related" evidence="13">
    <location>
        <begin position="47"/>
        <end position="375"/>
    </location>
</feature>
<dbReference type="RefSeq" id="WP_146567004.1">
    <property type="nucleotide sequence ID" value="NZ_VOHL01000002.1"/>
</dbReference>
<comment type="catalytic activity">
    <reaction evidence="7">
        <text>N-acetyl-D-glucosamine 6-phosphate + H2O = D-glucosamine 6-phosphate + acetate</text>
        <dbReference type="Rhea" id="RHEA:22936"/>
        <dbReference type="ChEBI" id="CHEBI:15377"/>
        <dbReference type="ChEBI" id="CHEBI:30089"/>
        <dbReference type="ChEBI" id="CHEBI:57513"/>
        <dbReference type="ChEBI" id="CHEBI:58725"/>
        <dbReference type="EC" id="3.5.1.25"/>
    </reaction>
</comment>
<dbReference type="EMBL" id="VOHL01000002">
    <property type="protein sequence ID" value="TWS98132.1"/>
    <property type="molecule type" value="Genomic_DNA"/>
</dbReference>
<evidence type="ECO:0000256" key="2">
    <source>
        <dbReference type="ARBA" id="ARBA00011899"/>
    </source>
</evidence>
<protein>
    <recommendedName>
        <fullName evidence="3">N-acetylglucosamine-6-phosphate deacetylase</fullName>
        <ecNumber evidence="2">3.5.1.25</ecNumber>
    </recommendedName>
</protein>
<evidence type="ECO:0000256" key="9">
    <source>
        <dbReference type="PIRNR" id="PIRNR038994"/>
    </source>
</evidence>
<evidence type="ECO:0000256" key="1">
    <source>
        <dbReference type="ARBA" id="ARBA00010716"/>
    </source>
</evidence>
<evidence type="ECO:0000256" key="6">
    <source>
        <dbReference type="ARBA" id="ARBA00023277"/>
    </source>
</evidence>
<dbReference type="AlphaFoldDB" id="A0A5C5SCX6"/>
<dbReference type="InterPro" id="IPR032466">
    <property type="entry name" value="Metal_Hydrolase"/>
</dbReference>
<dbReference type="InterPro" id="IPR006680">
    <property type="entry name" value="Amidohydro-rel"/>
</dbReference>
<keyword evidence="6 9" id="KW-0119">Carbohydrate metabolism</keyword>